<feature type="repeat" description="TPR" evidence="5">
    <location>
        <begin position="204"/>
        <end position="237"/>
    </location>
</feature>
<evidence type="ECO:0000256" key="4">
    <source>
        <dbReference type="ARBA" id="ARBA00022803"/>
    </source>
</evidence>
<dbReference type="Ensembl" id="ENSCUST00005015420.1">
    <property type="protein sequence ID" value="ENSCUSP00005014845.1"/>
    <property type="gene ID" value="ENSCUSG00005009539.1"/>
</dbReference>
<proteinExistence type="predicted"/>
<dbReference type="PANTHER" id="PTHR45984:SF3">
    <property type="entry name" value="SPERM-ASSOCIATED ANTIGEN 1"/>
    <property type="match status" value="1"/>
</dbReference>
<dbReference type="Pfam" id="PF13371">
    <property type="entry name" value="TPR_9"/>
    <property type="match status" value="1"/>
</dbReference>
<dbReference type="Proteomes" id="UP000694563">
    <property type="component" value="Chromosome 1"/>
</dbReference>
<dbReference type="AlphaFoldDB" id="A0A8C3UJ82"/>
<evidence type="ECO:0000313" key="7">
    <source>
        <dbReference type="Ensembl" id="ENSCUSP00005014845.1"/>
    </source>
</evidence>
<dbReference type="SMART" id="SM00028">
    <property type="entry name" value="TPR"/>
    <property type="match status" value="3"/>
</dbReference>
<dbReference type="InterPro" id="IPR019734">
    <property type="entry name" value="TPR_rpt"/>
</dbReference>
<dbReference type="InterPro" id="IPR011990">
    <property type="entry name" value="TPR-like_helical_dom_sf"/>
</dbReference>
<reference evidence="7" key="1">
    <citation type="submission" date="2020-10" db="EMBL/GenBank/DDBJ databases">
        <title>Catharus ustulatus (Swainson's thrush) genome, bCatUst1, primary haplotype v2.</title>
        <authorList>
            <person name="Delmore K."/>
            <person name="Vafadar M."/>
            <person name="Formenti G."/>
            <person name="Chow W."/>
            <person name="Pelan S."/>
            <person name="Howe K."/>
            <person name="Rhie A."/>
            <person name="Mountcastle J."/>
            <person name="Haase B."/>
            <person name="Fedrigo O."/>
            <person name="Jarvis E.D."/>
        </authorList>
    </citation>
    <scope>NUCLEOTIDE SEQUENCE [LARGE SCALE GENOMIC DNA]</scope>
</reference>
<keyword evidence="2" id="KW-0963">Cytoplasm</keyword>
<comment type="subcellular location">
    <subcellularLocation>
        <location evidence="1">Cytoplasm</location>
    </subcellularLocation>
</comment>
<reference evidence="7" key="2">
    <citation type="submission" date="2025-08" db="UniProtKB">
        <authorList>
            <consortium name="Ensembl"/>
        </authorList>
    </citation>
    <scope>IDENTIFICATION</scope>
</reference>
<evidence type="ECO:0000256" key="6">
    <source>
        <dbReference type="SAM" id="MobiDB-lite"/>
    </source>
</evidence>
<sequence length="317" mass="35917">MGDESVPYLLGEGTTKTYQIPISHLDYKFIEKCTDVKHLEKILRVLRSGEEGCYPELTLACEKRIECLDPRSRALRKEKPAATASDFTAEEWEAINSELMVQDLIYNARHFSRTSLPIIEKKIDTTGMTEREKLFIATREKEKGNEAFATGDYVEAVTYYTRSISVTPTAAVYNNKAQAEIKLQDWDSALQDCEKVLDMEPGNIKALMRRATVHSHLQNYQAAIEDLNEVLSVEPKNSRAKKSLLEIEEKLKGLKPVSESQGKGKRILIEEIEDSESGEGRGENTEECERRGGDKSNVLSFPILFNPRKKSNIPRLI</sequence>
<reference evidence="7" key="3">
    <citation type="submission" date="2025-09" db="UniProtKB">
        <authorList>
            <consortium name="Ensembl"/>
        </authorList>
    </citation>
    <scope>IDENTIFICATION</scope>
</reference>
<evidence type="ECO:0000256" key="2">
    <source>
        <dbReference type="ARBA" id="ARBA00022490"/>
    </source>
</evidence>
<keyword evidence="3" id="KW-0677">Repeat</keyword>
<dbReference type="InterPro" id="IPR051982">
    <property type="entry name" value="CiliaryAsmbly_MitoImport"/>
</dbReference>
<evidence type="ECO:0000256" key="5">
    <source>
        <dbReference type="PROSITE-ProRule" id="PRU00339"/>
    </source>
</evidence>
<feature type="repeat" description="TPR" evidence="5">
    <location>
        <begin position="170"/>
        <end position="203"/>
    </location>
</feature>
<organism evidence="7 8">
    <name type="scientific">Catharus ustulatus</name>
    <name type="common">Russet-backed thrush</name>
    <name type="synonym">Hylocichla ustulatus</name>
    <dbReference type="NCBI Taxonomy" id="91951"/>
    <lineage>
        <taxon>Eukaryota</taxon>
        <taxon>Metazoa</taxon>
        <taxon>Chordata</taxon>
        <taxon>Craniata</taxon>
        <taxon>Vertebrata</taxon>
        <taxon>Euteleostomi</taxon>
        <taxon>Archelosauria</taxon>
        <taxon>Archosauria</taxon>
        <taxon>Dinosauria</taxon>
        <taxon>Saurischia</taxon>
        <taxon>Theropoda</taxon>
        <taxon>Coelurosauria</taxon>
        <taxon>Aves</taxon>
        <taxon>Neognathae</taxon>
        <taxon>Neoaves</taxon>
        <taxon>Telluraves</taxon>
        <taxon>Australaves</taxon>
        <taxon>Passeriformes</taxon>
        <taxon>Turdidae</taxon>
        <taxon>Catharus</taxon>
    </lineage>
</organism>
<accession>A0A8C3UJ82</accession>
<feature type="compositionally biased region" description="Basic and acidic residues" evidence="6">
    <location>
        <begin position="278"/>
        <end position="294"/>
    </location>
</feature>
<dbReference type="GO" id="GO:0005739">
    <property type="term" value="C:mitochondrion"/>
    <property type="evidence" value="ECO:0007669"/>
    <property type="project" value="TreeGrafter"/>
</dbReference>
<dbReference type="Gene3D" id="1.25.40.10">
    <property type="entry name" value="Tetratricopeptide repeat domain"/>
    <property type="match status" value="1"/>
</dbReference>
<evidence type="ECO:0000256" key="3">
    <source>
        <dbReference type="ARBA" id="ARBA00022737"/>
    </source>
</evidence>
<evidence type="ECO:0000256" key="1">
    <source>
        <dbReference type="ARBA" id="ARBA00004496"/>
    </source>
</evidence>
<dbReference type="SUPFAM" id="SSF48452">
    <property type="entry name" value="TPR-like"/>
    <property type="match status" value="1"/>
</dbReference>
<protein>
    <submittedName>
        <fullName evidence="7">Uncharacterized protein</fullName>
    </submittedName>
</protein>
<dbReference type="PANTHER" id="PTHR45984">
    <property type="entry name" value="RNA (RNA) POLYMERASE II ASSOCIATED PROTEIN HOMOLOG"/>
    <property type="match status" value="1"/>
</dbReference>
<dbReference type="PROSITE" id="PS50005">
    <property type="entry name" value="TPR"/>
    <property type="match status" value="2"/>
</dbReference>
<dbReference type="GO" id="GO:0005829">
    <property type="term" value="C:cytosol"/>
    <property type="evidence" value="ECO:0007669"/>
    <property type="project" value="TreeGrafter"/>
</dbReference>
<dbReference type="GO" id="GO:0006626">
    <property type="term" value="P:protein targeting to mitochondrion"/>
    <property type="evidence" value="ECO:0007669"/>
    <property type="project" value="TreeGrafter"/>
</dbReference>
<keyword evidence="8" id="KW-1185">Reference proteome</keyword>
<evidence type="ECO:0000313" key="8">
    <source>
        <dbReference type="Proteomes" id="UP000694563"/>
    </source>
</evidence>
<keyword evidence="4 5" id="KW-0802">TPR repeat</keyword>
<name>A0A8C3UJ82_CATUS</name>
<feature type="region of interest" description="Disordered" evidence="6">
    <location>
        <begin position="265"/>
        <end position="296"/>
    </location>
</feature>
<dbReference type="GO" id="GO:0031072">
    <property type="term" value="F:heat shock protein binding"/>
    <property type="evidence" value="ECO:0007669"/>
    <property type="project" value="TreeGrafter"/>
</dbReference>